<dbReference type="InterPro" id="IPR004358">
    <property type="entry name" value="Sig_transdc_His_kin-like_C"/>
</dbReference>
<dbReference type="InterPro" id="IPR000014">
    <property type="entry name" value="PAS"/>
</dbReference>
<evidence type="ECO:0000256" key="4">
    <source>
        <dbReference type="ARBA" id="ARBA00022553"/>
    </source>
</evidence>
<dbReference type="InterPro" id="IPR035965">
    <property type="entry name" value="PAS-like_dom_sf"/>
</dbReference>
<dbReference type="GO" id="GO:0000155">
    <property type="term" value="F:phosphorelay sensor kinase activity"/>
    <property type="evidence" value="ECO:0007669"/>
    <property type="project" value="InterPro"/>
</dbReference>
<evidence type="ECO:0000259" key="16">
    <source>
        <dbReference type="PROSITE" id="PS50112"/>
    </source>
</evidence>
<dbReference type="InterPro" id="IPR005467">
    <property type="entry name" value="His_kinase_dom"/>
</dbReference>
<dbReference type="InterPro" id="IPR003661">
    <property type="entry name" value="HisK_dim/P_dom"/>
</dbReference>
<name>A0A1Y1IQ82_KLENI</name>
<gene>
    <name evidence="17" type="ORF">KFL_006240010</name>
</gene>
<dbReference type="EMBL" id="DF237573">
    <property type="protein sequence ID" value="GAQ90298.1"/>
    <property type="molecule type" value="Genomic_DNA"/>
</dbReference>
<dbReference type="InterPro" id="IPR036097">
    <property type="entry name" value="HisK_dim/P_sf"/>
</dbReference>
<feature type="compositionally biased region" description="Polar residues" evidence="13">
    <location>
        <begin position="263"/>
        <end position="272"/>
    </location>
</feature>
<feature type="region of interest" description="Disordered" evidence="13">
    <location>
        <begin position="251"/>
        <end position="272"/>
    </location>
</feature>
<dbReference type="PRINTS" id="PR00344">
    <property type="entry name" value="BCTRLSENSOR"/>
</dbReference>
<dbReference type="PROSITE" id="PS50110">
    <property type="entry name" value="RESPONSE_REGULATORY"/>
    <property type="match status" value="1"/>
</dbReference>
<dbReference type="SMART" id="SM00388">
    <property type="entry name" value="HisKA"/>
    <property type="match status" value="1"/>
</dbReference>
<dbReference type="GO" id="GO:0009881">
    <property type="term" value="F:photoreceptor activity"/>
    <property type="evidence" value="ECO:0007669"/>
    <property type="project" value="UniProtKB-KW"/>
</dbReference>
<dbReference type="PANTHER" id="PTHR45339">
    <property type="entry name" value="HYBRID SIGNAL TRANSDUCTION HISTIDINE KINASE J"/>
    <property type="match status" value="1"/>
</dbReference>
<keyword evidence="6" id="KW-0808">Transferase</keyword>
<feature type="region of interest" description="Disordered" evidence="13">
    <location>
        <begin position="80"/>
        <end position="117"/>
    </location>
</feature>
<dbReference type="CDD" id="cd17546">
    <property type="entry name" value="REC_hyHK_CKI1_RcsC-like"/>
    <property type="match status" value="1"/>
</dbReference>
<keyword evidence="7" id="KW-0547">Nucleotide-binding</keyword>
<evidence type="ECO:0000259" key="15">
    <source>
        <dbReference type="PROSITE" id="PS50110"/>
    </source>
</evidence>
<dbReference type="SMART" id="SM00387">
    <property type="entry name" value="HATPase_c"/>
    <property type="match status" value="1"/>
</dbReference>
<organism evidence="17 18">
    <name type="scientific">Klebsormidium nitens</name>
    <name type="common">Green alga</name>
    <name type="synonym">Ulothrix nitens</name>
    <dbReference type="NCBI Taxonomy" id="105231"/>
    <lineage>
        <taxon>Eukaryota</taxon>
        <taxon>Viridiplantae</taxon>
        <taxon>Streptophyta</taxon>
        <taxon>Klebsormidiophyceae</taxon>
        <taxon>Klebsormidiales</taxon>
        <taxon>Klebsormidiaceae</taxon>
        <taxon>Klebsormidium</taxon>
    </lineage>
</organism>
<evidence type="ECO:0000259" key="14">
    <source>
        <dbReference type="PROSITE" id="PS50109"/>
    </source>
</evidence>
<evidence type="ECO:0000256" key="13">
    <source>
        <dbReference type="SAM" id="MobiDB-lite"/>
    </source>
</evidence>
<dbReference type="SMART" id="SM00448">
    <property type="entry name" value="REC"/>
    <property type="match status" value="1"/>
</dbReference>
<dbReference type="SUPFAM" id="SSF47384">
    <property type="entry name" value="Homodimeric domain of signal transducing histidine kinase"/>
    <property type="match status" value="1"/>
</dbReference>
<evidence type="ECO:0000256" key="1">
    <source>
        <dbReference type="ARBA" id="ARBA00000085"/>
    </source>
</evidence>
<proteinExistence type="predicted"/>
<feature type="region of interest" description="Disordered" evidence="13">
    <location>
        <begin position="50"/>
        <end position="69"/>
    </location>
</feature>
<sequence length="1266" mass="137435">MASPRLEPPLLWNQGPGNVEGPVGMGGGVFMPTAPLLLGLTLGAYVAGRQDGARSRPASKKRSRSRSGLSLSIIACGEEECAPPGKRTPKDMTPRSGAQGQGADGAGQGGTPPAALLSDKGVKCEDVTRLLSATLKDSSADGSSVGAVLRRRVRFVTELGAQLDPTESEQMLEHGPPVALWMTGGDAAARAEEGGDSGWLDFTVPALHDMFDADWERNVHRHDVENVRACVAGAVRGRKVFQVEYRIKTSSRASTPGADPETPASSATTFDQETIAQFSGEDPMMYRWVQEYGRPRFSLEGRLIGYVGWQRDIHERKRQEVDHEIYWKLPHLALYRADTNGVFFKRVSPALPMMLGMTMEEFLGTPWMDLVHPDDQHPSIAQYKRLGEGTNVVDFMNRYMCRKDRPVPGPVYVDPVSGEHYKYLGWTACVYTGAVRDITSEVQAQEELARSKRELQRITDAVPGGVFRYCLCADGSATFPFVSQGILDVLGVDADRLMGHPALLTALMHPADAAALQDALAASRDTLQPLDVECRVRKAAEEEHRWVHIHALPQRMTPCAVEWCGVMTDRTARHQQEDALREAKTAAEKANTAKGAFLSNMSHEIRTPMNAVLGMAALLLDSPLSVDQREFASTIRSSGEALLGIINDILDYSKIEAGKMELEEVPLDLRDCIEDSLDLVTQQAVHKGLELVYHIHESTRNLAALWCGSAKHQFSEVAVYNVGPSLKGSTLRACLRSAPSWPCVSRLLLVTAKVPDVLLGDVSRLRQILVNLLTNAVKFTAHGSVSVSVSARIITADDDEPASAQPPSPRPSAALPGVYEADAEGLLPSRSVSVNASGETTPASSSVPPSPKLRRRAASGSSTSGEFGAEGVRGAAEEYEGAGGEGCSRGGSVGGVYELHVVCQDTGIGIPADRSHALFQSFSQVDPSTTRKYGGTGLGLAICAKLCQLMGGKIWVESEVRQGSAFHFTVRVRALPAAQRRMLPDNVQEALEKKRVLLIAGIAHAGSTKMLEQLLRGWKMRPLPVETGADALDLMGRTEGQGFSLVIVDHRQVERRDPALMRCLQACHVERAIPLLLLNLHGRRAPEGLAAEGIEFTAQLNKPIKSSQLLNALVHVFAASAVQSLSKLRSSSLASYPADMGTQYPLRILAAEDNPINQRVLVRLLSRIGYSADCVGNGVEALEALQRQRYDVCLMDCFMPEMDGLEATRQIRKQIFPRPVIVAVTAAVLEEERKACTDAGMDLYIAKPLQMAELTKVLRKAWDAVH</sequence>
<keyword evidence="3" id="KW-0157">Chromophore</keyword>
<dbReference type="CDD" id="cd00130">
    <property type="entry name" value="PAS"/>
    <property type="match status" value="1"/>
</dbReference>
<dbReference type="PANTHER" id="PTHR45339:SF1">
    <property type="entry name" value="HYBRID SIGNAL TRANSDUCTION HISTIDINE KINASE J"/>
    <property type="match status" value="1"/>
</dbReference>
<evidence type="ECO:0000313" key="18">
    <source>
        <dbReference type="Proteomes" id="UP000054558"/>
    </source>
</evidence>
<keyword evidence="3" id="KW-0600">Photoreceptor protein</keyword>
<protein>
    <recommendedName>
        <fullName evidence="2">histidine kinase</fullName>
        <ecNumber evidence="2">2.7.13.3</ecNumber>
    </recommendedName>
</protein>
<keyword evidence="8 17" id="KW-0418">Kinase</keyword>
<keyword evidence="11" id="KW-0675">Receptor</keyword>
<evidence type="ECO:0000256" key="3">
    <source>
        <dbReference type="ARBA" id="ARBA00022543"/>
    </source>
</evidence>
<accession>A0A1Y1IQ82</accession>
<dbReference type="CDD" id="cd16922">
    <property type="entry name" value="HATPase_EvgS-ArcB-TorS-like"/>
    <property type="match status" value="1"/>
</dbReference>
<dbReference type="PROSITE" id="PS50109">
    <property type="entry name" value="HIS_KIN"/>
    <property type="match status" value="1"/>
</dbReference>
<dbReference type="SUPFAM" id="SSF55785">
    <property type="entry name" value="PYP-like sensor domain (PAS domain)"/>
    <property type="match status" value="2"/>
</dbReference>
<evidence type="ECO:0000256" key="11">
    <source>
        <dbReference type="ARBA" id="ARBA00023170"/>
    </source>
</evidence>
<evidence type="ECO:0000256" key="9">
    <source>
        <dbReference type="ARBA" id="ARBA00022840"/>
    </source>
</evidence>
<feature type="compositionally biased region" description="Gly residues" evidence="13">
    <location>
        <begin position="99"/>
        <end position="110"/>
    </location>
</feature>
<dbReference type="STRING" id="105231.A0A1Y1IQ82"/>
<dbReference type="CDD" id="cd00082">
    <property type="entry name" value="HisKA"/>
    <property type="match status" value="1"/>
</dbReference>
<evidence type="ECO:0000313" key="17">
    <source>
        <dbReference type="EMBL" id="GAQ90298.1"/>
    </source>
</evidence>
<feature type="domain" description="PAS" evidence="16">
    <location>
        <begin position="334"/>
        <end position="376"/>
    </location>
</feature>
<keyword evidence="4 12" id="KW-0597">Phosphoprotein</keyword>
<feature type="modified residue" description="4-aspartylphosphate" evidence="12">
    <location>
        <position position="1196"/>
    </location>
</feature>
<evidence type="ECO:0000256" key="5">
    <source>
        <dbReference type="ARBA" id="ARBA00022606"/>
    </source>
</evidence>
<feature type="domain" description="PAS" evidence="16">
    <location>
        <begin position="451"/>
        <end position="520"/>
    </location>
</feature>
<keyword evidence="9" id="KW-0067">ATP-binding</keyword>
<dbReference type="Pfam" id="PF00512">
    <property type="entry name" value="HisKA"/>
    <property type="match status" value="1"/>
</dbReference>
<feature type="domain" description="Response regulatory" evidence="15">
    <location>
        <begin position="1147"/>
        <end position="1262"/>
    </location>
</feature>
<dbReference type="EC" id="2.7.13.3" evidence="2"/>
<evidence type="ECO:0000256" key="2">
    <source>
        <dbReference type="ARBA" id="ARBA00012438"/>
    </source>
</evidence>
<keyword evidence="10" id="KW-0902">Two-component regulatory system</keyword>
<keyword evidence="5" id="KW-0716">Sensory transduction</keyword>
<dbReference type="Gene3D" id="1.10.287.130">
    <property type="match status" value="1"/>
</dbReference>
<evidence type="ECO:0000256" key="6">
    <source>
        <dbReference type="ARBA" id="ARBA00022679"/>
    </source>
</evidence>
<dbReference type="InterPro" id="IPR036890">
    <property type="entry name" value="HATPase_C_sf"/>
</dbReference>
<dbReference type="Gene3D" id="3.30.450.20">
    <property type="entry name" value="PAS domain"/>
    <property type="match status" value="3"/>
</dbReference>
<dbReference type="InterPro" id="IPR011006">
    <property type="entry name" value="CheY-like_superfamily"/>
</dbReference>
<dbReference type="GO" id="GO:0005524">
    <property type="term" value="F:ATP binding"/>
    <property type="evidence" value="ECO:0007669"/>
    <property type="project" value="UniProtKB-KW"/>
</dbReference>
<keyword evidence="18" id="KW-1185">Reference proteome</keyword>
<dbReference type="InterPro" id="IPR013655">
    <property type="entry name" value="PAS_fold_3"/>
</dbReference>
<feature type="region of interest" description="Disordered" evidence="13">
    <location>
        <begin position="833"/>
        <end position="872"/>
    </location>
</feature>
<dbReference type="InterPro" id="IPR001789">
    <property type="entry name" value="Sig_transdc_resp-reg_receiver"/>
</dbReference>
<dbReference type="OrthoDB" id="21225at2759"/>
<reference evidence="17 18" key="1">
    <citation type="journal article" date="2014" name="Nat. Commun.">
        <title>Klebsormidium flaccidum genome reveals primary factors for plant terrestrial adaptation.</title>
        <authorList>
            <person name="Hori K."/>
            <person name="Maruyama F."/>
            <person name="Fujisawa T."/>
            <person name="Togashi T."/>
            <person name="Yamamoto N."/>
            <person name="Seo M."/>
            <person name="Sato S."/>
            <person name="Yamada T."/>
            <person name="Mori H."/>
            <person name="Tajima N."/>
            <person name="Moriyama T."/>
            <person name="Ikeuchi M."/>
            <person name="Watanabe M."/>
            <person name="Wada H."/>
            <person name="Kobayashi K."/>
            <person name="Saito M."/>
            <person name="Masuda T."/>
            <person name="Sasaki-Sekimoto Y."/>
            <person name="Mashiguchi K."/>
            <person name="Awai K."/>
            <person name="Shimojima M."/>
            <person name="Masuda S."/>
            <person name="Iwai M."/>
            <person name="Nobusawa T."/>
            <person name="Narise T."/>
            <person name="Kondo S."/>
            <person name="Saito H."/>
            <person name="Sato R."/>
            <person name="Murakawa M."/>
            <person name="Ihara Y."/>
            <person name="Oshima-Yamada Y."/>
            <person name="Ohtaka K."/>
            <person name="Satoh M."/>
            <person name="Sonobe K."/>
            <person name="Ishii M."/>
            <person name="Ohtani R."/>
            <person name="Kanamori-Sato M."/>
            <person name="Honoki R."/>
            <person name="Miyazaki D."/>
            <person name="Mochizuki H."/>
            <person name="Umetsu J."/>
            <person name="Higashi K."/>
            <person name="Shibata D."/>
            <person name="Kamiya Y."/>
            <person name="Sato N."/>
            <person name="Nakamura Y."/>
            <person name="Tabata S."/>
            <person name="Ida S."/>
            <person name="Kurokawa K."/>
            <person name="Ohta H."/>
        </authorList>
    </citation>
    <scope>NUCLEOTIDE SEQUENCE [LARGE SCALE GENOMIC DNA]</scope>
    <source>
        <strain evidence="17 18">NIES-2285</strain>
    </source>
</reference>
<dbReference type="Proteomes" id="UP000054558">
    <property type="component" value="Unassembled WGS sequence"/>
</dbReference>
<dbReference type="Pfam" id="PF08447">
    <property type="entry name" value="PAS_3"/>
    <property type="match status" value="2"/>
</dbReference>
<comment type="catalytic activity">
    <reaction evidence="1">
        <text>ATP + protein L-histidine = ADP + protein N-phospho-L-histidine.</text>
        <dbReference type="EC" id="2.7.13.3"/>
    </reaction>
</comment>
<dbReference type="Pfam" id="PF02518">
    <property type="entry name" value="HATPase_c"/>
    <property type="match status" value="1"/>
</dbReference>
<dbReference type="SUPFAM" id="SSF55874">
    <property type="entry name" value="ATPase domain of HSP90 chaperone/DNA topoisomerase II/histidine kinase"/>
    <property type="match status" value="3"/>
</dbReference>
<dbReference type="InterPro" id="IPR003594">
    <property type="entry name" value="HATPase_dom"/>
</dbReference>
<dbReference type="OMA" id="WRIDIHE"/>
<dbReference type="Pfam" id="PF00072">
    <property type="entry name" value="Response_reg"/>
    <property type="match status" value="1"/>
</dbReference>
<evidence type="ECO:0000256" key="12">
    <source>
        <dbReference type="PROSITE-ProRule" id="PRU00169"/>
    </source>
</evidence>
<evidence type="ECO:0000256" key="8">
    <source>
        <dbReference type="ARBA" id="ARBA00022777"/>
    </source>
</evidence>
<evidence type="ECO:0000256" key="10">
    <source>
        <dbReference type="ARBA" id="ARBA00023012"/>
    </source>
</evidence>
<dbReference type="NCBIfam" id="TIGR00229">
    <property type="entry name" value="sensory_box"/>
    <property type="match status" value="1"/>
</dbReference>
<dbReference type="PROSITE" id="PS50112">
    <property type="entry name" value="PAS"/>
    <property type="match status" value="2"/>
</dbReference>
<dbReference type="AlphaFoldDB" id="A0A1Y1IQ82"/>
<dbReference type="Gene3D" id="3.40.50.2300">
    <property type="match status" value="1"/>
</dbReference>
<evidence type="ECO:0000256" key="7">
    <source>
        <dbReference type="ARBA" id="ARBA00022741"/>
    </source>
</evidence>
<dbReference type="Gene3D" id="3.30.565.10">
    <property type="entry name" value="Histidine kinase-like ATPase, C-terminal domain"/>
    <property type="match status" value="1"/>
</dbReference>
<dbReference type="FunFam" id="1.10.287.130:FF:000002">
    <property type="entry name" value="Two-component osmosensing histidine kinase"/>
    <property type="match status" value="1"/>
</dbReference>
<feature type="domain" description="Histidine kinase" evidence="14">
    <location>
        <begin position="600"/>
        <end position="974"/>
    </location>
</feature>
<dbReference type="SUPFAM" id="SSF52172">
    <property type="entry name" value="CheY-like"/>
    <property type="match status" value="2"/>
</dbReference>
<feature type="compositionally biased region" description="Low complexity" evidence="13">
    <location>
        <begin position="858"/>
        <end position="872"/>
    </location>
</feature>